<evidence type="ECO:0000313" key="2">
    <source>
        <dbReference type="EMBL" id="AMP98738.1"/>
    </source>
</evidence>
<feature type="transmembrane region" description="Helical" evidence="1">
    <location>
        <begin position="85"/>
        <end position="101"/>
    </location>
</feature>
<sequence>MMKQTRKTVFFAVLLSIALFALGFFTFDNFIFLVLPKAEGVSYVVTDLDRELWTALSFSLAIGLMPILVLVTWVLAPIVRGNKKCASIMIVLIGMVLAVFVRKQMLSSYFTGVSKNFSLTPDKIDIGYLIDQTNFEYYMFLGGCMGCLISYFLLREKRIQ</sequence>
<name>A0A127VCN9_9SPHI</name>
<evidence type="ECO:0000313" key="3">
    <source>
        <dbReference type="Proteomes" id="UP000071561"/>
    </source>
</evidence>
<dbReference type="Proteomes" id="UP000071561">
    <property type="component" value="Chromosome"/>
</dbReference>
<organism evidence="2 3">
    <name type="scientific">Pedobacter cryoconitis</name>
    <dbReference type="NCBI Taxonomy" id="188932"/>
    <lineage>
        <taxon>Bacteria</taxon>
        <taxon>Pseudomonadati</taxon>
        <taxon>Bacteroidota</taxon>
        <taxon>Sphingobacteriia</taxon>
        <taxon>Sphingobacteriales</taxon>
        <taxon>Sphingobacteriaceae</taxon>
        <taxon>Pedobacter</taxon>
    </lineage>
</organism>
<keyword evidence="1" id="KW-0472">Membrane</keyword>
<keyword evidence="3" id="KW-1185">Reference proteome</keyword>
<feature type="transmembrane region" description="Helical" evidence="1">
    <location>
        <begin position="55"/>
        <end position="78"/>
    </location>
</feature>
<dbReference type="KEGG" id="pcm:AY601_1829"/>
<keyword evidence="1" id="KW-0812">Transmembrane</keyword>
<evidence type="ECO:0000256" key="1">
    <source>
        <dbReference type="SAM" id="Phobius"/>
    </source>
</evidence>
<accession>A0A127VCN9</accession>
<keyword evidence="1" id="KW-1133">Transmembrane helix</keyword>
<feature type="transmembrane region" description="Helical" evidence="1">
    <location>
        <begin position="137"/>
        <end position="154"/>
    </location>
</feature>
<dbReference type="AlphaFoldDB" id="A0A127VCN9"/>
<proteinExistence type="predicted"/>
<dbReference type="RefSeq" id="WP_157287800.1">
    <property type="nucleotide sequence ID" value="NZ_CP014504.1"/>
</dbReference>
<gene>
    <name evidence="2" type="ORF">AY601_1829</name>
</gene>
<dbReference type="PATRIC" id="fig|188932.3.peg.1910"/>
<feature type="transmembrane region" description="Helical" evidence="1">
    <location>
        <begin position="9"/>
        <end position="35"/>
    </location>
</feature>
<reference evidence="2 3" key="1">
    <citation type="submission" date="2016-03" db="EMBL/GenBank/DDBJ databases">
        <title>Complete genome sequence of Pedobacter cryoconitis PAMC 27485.</title>
        <authorList>
            <person name="Lee J."/>
            <person name="Kim O.-S."/>
        </authorList>
    </citation>
    <scope>NUCLEOTIDE SEQUENCE [LARGE SCALE GENOMIC DNA]</scope>
    <source>
        <strain evidence="2 3">PAMC 27485</strain>
    </source>
</reference>
<protein>
    <submittedName>
        <fullName evidence="2">Uncharacterized protein</fullName>
    </submittedName>
</protein>
<dbReference type="EMBL" id="CP014504">
    <property type="protein sequence ID" value="AMP98738.1"/>
    <property type="molecule type" value="Genomic_DNA"/>
</dbReference>